<dbReference type="Proteomes" id="UP001237642">
    <property type="component" value="Unassembled WGS sequence"/>
</dbReference>
<evidence type="ECO:0000259" key="3">
    <source>
        <dbReference type="PROSITE" id="PS50102"/>
    </source>
</evidence>
<keyword evidence="1" id="KW-0694">RNA-binding</keyword>
<feature type="domain" description="RRM" evidence="3">
    <location>
        <begin position="188"/>
        <end position="275"/>
    </location>
</feature>
<dbReference type="InterPro" id="IPR035979">
    <property type="entry name" value="RBD_domain_sf"/>
</dbReference>
<evidence type="ECO:0000256" key="2">
    <source>
        <dbReference type="SAM" id="MobiDB-lite"/>
    </source>
</evidence>
<dbReference type="PANTHER" id="PTHR37200">
    <property type="entry name" value="RNA-BINDING (RRM/RBD/RNP MOTIFS) FAMILY PROTEIN"/>
    <property type="match status" value="1"/>
</dbReference>
<feature type="compositionally biased region" description="Basic residues" evidence="2">
    <location>
        <begin position="376"/>
        <end position="393"/>
    </location>
</feature>
<keyword evidence="5" id="KW-1185">Reference proteome</keyword>
<name>A0AAD8MRP3_9APIA</name>
<dbReference type="AlphaFoldDB" id="A0AAD8MRP3"/>
<dbReference type="EMBL" id="JAUIZM010000006">
    <property type="protein sequence ID" value="KAK1381453.1"/>
    <property type="molecule type" value="Genomic_DNA"/>
</dbReference>
<evidence type="ECO:0000256" key="1">
    <source>
        <dbReference type="PROSITE-ProRule" id="PRU00176"/>
    </source>
</evidence>
<proteinExistence type="predicted"/>
<reference evidence="4" key="2">
    <citation type="submission" date="2023-05" db="EMBL/GenBank/DDBJ databases">
        <authorList>
            <person name="Schelkunov M.I."/>
        </authorList>
    </citation>
    <scope>NUCLEOTIDE SEQUENCE</scope>
    <source>
        <strain evidence="4">Hsosn_3</strain>
        <tissue evidence="4">Leaf</tissue>
    </source>
</reference>
<reference evidence="4" key="1">
    <citation type="submission" date="2023-02" db="EMBL/GenBank/DDBJ databases">
        <title>Genome of toxic invasive species Heracleum sosnowskyi carries increased number of genes despite the absence of recent whole-genome duplications.</title>
        <authorList>
            <person name="Schelkunov M."/>
            <person name="Shtratnikova V."/>
            <person name="Makarenko M."/>
            <person name="Klepikova A."/>
            <person name="Omelchenko D."/>
            <person name="Novikova G."/>
            <person name="Obukhova E."/>
            <person name="Bogdanov V."/>
            <person name="Penin A."/>
            <person name="Logacheva M."/>
        </authorList>
    </citation>
    <scope>NUCLEOTIDE SEQUENCE</scope>
    <source>
        <strain evidence="4">Hsosn_3</strain>
        <tissue evidence="4">Leaf</tissue>
    </source>
</reference>
<evidence type="ECO:0000313" key="5">
    <source>
        <dbReference type="Proteomes" id="UP001237642"/>
    </source>
</evidence>
<comment type="caution">
    <text evidence="4">The sequence shown here is derived from an EMBL/GenBank/DDBJ whole genome shotgun (WGS) entry which is preliminary data.</text>
</comment>
<dbReference type="PANTHER" id="PTHR37200:SF1">
    <property type="entry name" value="RNA-BINDING (RRM_RBD_RNP MOTIFS) FAMILY PROTEIN"/>
    <property type="match status" value="1"/>
</dbReference>
<dbReference type="PROSITE" id="PS50102">
    <property type="entry name" value="RRM"/>
    <property type="match status" value="1"/>
</dbReference>
<dbReference type="InterPro" id="IPR000504">
    <property type="entry name" value="RRM_dom"/>
</dbReference>
<evidence type="ECO:0000313" key="4">
    <source>
        <dbReference type="EMBL" id="KAK1381453.1"/>
    </source>
</evidence>
<dbReference type="SUPFAM" id="SSF54928">
    <property type="entry name" value="RNA-binding domain, RBD"/>
    <property type="match status" value="1"/>
</dbReference>
<gene>
    <name evidence="4" type="ORF">POM88_028197</name>
</gene>
<feature type="region of interest" description="Disordered" evidence="2">
    <location>
        <begin position="348"/>
        <end position="399"/>
    </location>
</feature>
<dbReference type="GO" id="GO:0003723">
    <property type="term" value="F:RNA binding"/>
    <property type="evidence" value="ECO:0007669"/>
    <property type="project" value="UniProtKB-UniRule"/>
</dbReference>
<feature type="compositionally biased region" description="Low complexity" evidence="2">
    <location>
        <begin position="365"/>
        <end position="375"/>
    </location>
</feature>
<accession>A0AAD8MRP3</accession>
<organism evidence="4 5">
    <name type="scientific">Heracleum sosnowskyi</name>
    <dbReference type="NCBI Taxonomy" id="360622"/>
    <lineage>
        <taxon>Eukaryota</taxon>
        <taxon>Viridiplantae</taxon>
        <taxon>Streptophyta</taxon>
        <taxon>Embryophyta</taxon>
        <taxon>Tracheophyta</taxon>
        <taxon>Spermatophyta</taxon>
        <taxon>Magnoliopsida</taxon>
        <taxon>eudicotyledons</taxon>
        <taxon>Gunneridae</taxon>
        <taxon>Pentapetalae</taxon>
        <taxon>asterids</taxon>
        <taxon>campanulids</taxon>
        <taxon>Apiales</taxon>
        <taxon>Apiaceae</taxon>
        <taxon>Apioideae</taxon>
        <taxon>apioid superclade</taxon>
        <taxon>Tordylieae</taxon>
        <taxon>Tordyliinae</taxon>
        <taxon>Heracleum</taxon>
    </lineage>
</organism>
<dbReference type="CDD" id="cd00590">
    <property type="entry name" value="RRM_SF"/>
    <property type="match status" value="1"/>
</dbReference>
<protein>
    <submittedName>
        <fullName evidence="4">RRM domain-containing protein</fullName>
    </submittedName>
</protein>
<sequence>MLATGARTLFPLCKTTQENQSSHFSQFSTKISPTHLIFHSNKLTHFGFCVVLGKTRNGSGLFATKSPRKGVNEVLEIESFDSDDEFEEVDDDFDEFDDEFDEEEGEFDEDEDFVVPMKNMKKWLENKPLGFGQGKEYDTTIEDKLAEEIEQSRVAQVANLNKLKNNPQSGNAKNQQKPKVPELISSGIRVRLVNLPKKKNIIRDLQRVFKGFPGMINIVPVVSGNKKTREPICTGIAFIYFKSRDDANRFIQTFSRQSIAFGKIQKQIKYEMMDPSSPQTASEKLVGSTPGPRLAYISADNDLDAVSDIEVSASNLKEVIHGEYDSEDNEHLSTAEEKRETVEAFSMLESSEEDEYRMPKEESSSKALSSQQLKKNSAKKKKIVVKGKQKKSPKLNIPGSAKRLKIKEKAVLTDVFSKYGQKADAAVVK</sequence>